<reference evidence="2 3" key="1">
    <citation type="journal article" date="2021" name="Commun. Biol.">
        <title>The genome of Shorea leprosula (Dipterocarpaceae) highlights the ecological relevance of drought in aseasonal tropical rainforests.</title>
        <authorList>
            <person name="Ng K.K.S."/>
            <person name="Kobayashi M.J."/>
            <person name="Fawcett J.A."/>
            <person name="Hatakeyama M."/>
            <person name="Paape T."/>
            <person name="Ng C.H."/>
            <person name="Ang C.C."/>
            <person name="Tnah L.H."/>
            <person name="Lee C.T."/>
            <person name="Nishiyama T."/>
            <person name="Sese J."/>
            <person name="O'Brien M.J."/>
            <person name="Copetti D."/>
            <person name="Mohd Noor M.I."/>
            <person name="Ong R.C."/>
            <person name="Putra M."/>
            <person name="Sireger I.Z."/>
            <person name="Indrioko S."/>
            <person name="Kosugi Y."/>
            <person name="Izuno A."/>
            <person name="Isagi Y."/>
            <person name="Lee S.L."/>
            <person name="Shimizu K.K."/>
        </authorList>
    </citation>
    <scope>NUCLEOTIDE SEQUENCE [LARGE SCALE GENOMIC DNA]</scope>
    <source>
        <strain evidence="2">214</strain>
    </source>
</reference>
<accession>A0AAV5HWU6</accession>
<evidence type="ECO:0000313" key="3">
    <source>
        <dbReference type="Proteomes" id="UP001054252"/>
    </source>
</evidence>
<keyword evidence="3" id="KW-1185">Reference proteome</keyword>
<protein>
    <submittedName>
        <fullName evidence="2">Uncharacterized protein</fullName>
    </submittedName>
</protein>
<gene>
    <name evidence="2" type="ORF">SLEP1_g6835</name>
</gene>
<evidence type="ECO:0000313" key="2">
    <source>
        <dbReference type="EMBL" id="GKU93228.1"/>
    </source>
</evidence>
<dbReference type="Proteomes" id="UP001054252">
    <property type="component" value="Unassembled WGS sequence"/>
</dbReference>
<comment type="caution">
    <text evidence="2">The sequence shown here is derived from an EMBL/GenBank/DDBJ whole genome shotgun (WGS) entry which is preliminary data.</text>
</comment>
<name>A0AAV5HWU6_9ROSI</name>
<sequence>MPSWILGVTSCVIEVLEVVARQIASVFARCCLLRDLVSPRLADTSVRLALLSSGEVIPLRASRVGTQSALKQRPKHYRLSRYLQPRTQQHKAYDEPYAVRRQLRQGQLVICQQIKYQFGQRKSQADVKVVHVHWSLGAFRRLLNLPVIVLLSHSPITGRYETLLTTFPVHSSQLGVSLEDELLDDEVWWSPPLSLALELALLSSILVSGKSCNAGGIIIVIGSTDITPSSSSSLPWLPRGSLSSLNESILPEIDV</sequence>
<dbReference type="EMBL" id="BPVZ01000006">
    <property type="protein sequence ID" value="GKU93228.1"/>
    <property type="molecule type" value="Genomic_DNA"/>
</dbReference>
<keyword evidence="1" id="KW-0732">Signal</keyword>
<dbReference type="AlphaFoldDB" id="A0AAV5HWU6"/>
<feature type="signal peptide" evidence="1">
    <location>
        <begin position="1"/>
        <end position="20"/>
    </location>
</feature>
<organism evidence="2 3">
    <name type="scientific">Rubroshorea leprosula</name>
    <dbReference type="NCBI Taxonomy" id="152421"/>
    <lineage>
        <taxon>Eukaryota</taxon>
        <taxon>Viridiplantae</taxon>
        <taxon>Streptophyta</taxon>
        <taxon>Embryophyta</taxon>
        <taxon>Tracheophyta</taxon>
        <taxon>Spermatophyta</taxon>
        <taxon>Magnoliopsida</taxon>
        <taxon>eudicotyledons</taxon>
        <taxon>Gunneridae</taxon>
        <taxon>Pentapetalae</taxon>
        <taxon>rosids</taxon>
        <taxon>malvids</taxon>
        <taxon>Malvales</taxon>
        <taxon>Dipterocarpaceae</taxon>
        <taxon>Rubroshorea</taxon>
    </lineage>
</organism>
<proteinExistence type="predicted"/>
<evidence type="ECO:0000256" key="1">
    <source>
        <dbReference type="SAM" id="SignalP"/>
    </source>
</evidence>
<feature type="chain" id="PRO_5043371928" evidence="1">
    <location>
        <begin position="21"/>
        <end position="255"/>
    </location>
</feature>